<evidence type="ECO:0000259" key="9">
    <source>
        <dbReference type="PROSITE" id="PS50026"/>
    </source>
</evidence>
<organism evidence="10 11">
    <name type="scientific">Rotaria sordida</name>
    <dbReference type="NCBI Taxonomy" id="392033"/>
    <lineage>
        <taxon>Eukaryota</taxon>
        <taxon>Metazoa</taxon>
        <taxon>Spiralia</taxon>
        <taxon>Gnathifera</taxon>
        <taxon>Rotifera</taxon>
        <taxon>Eurotatoria</taxon>
        <taxon>Bdelloidea</taxon>
        <taxon>Philodinida</taxon>
        <taxon>Philodinidae</taxon>
        <taxon>Rotaria</taxon>
    </lineage>
</organism>
<comment type="caution">
    <text evidence="7">Lacks conserved residue(s) required for the propagation of feature annotation.</text>
</comment>
<proteinExistence type="predicted"/>
<keyword evidence="5" id="KW-0472">Membrane</keyword>
<dbReference type="InterPro" id="IPR002172">
    <property type="entry name" value="LDrepeatLR_classA_rpt"/>
</dbReference>
<dbReference type="EMBL" id="CAJOBE010006204">
    <property type="protein sequence ID" value="CAF3999623.1"/>
    <property type="molecule type" value="Genomic_DNA"/>
</dbReference>
<feature type="disulfide bond" evidence="8">
    <location>
        <begin position="100"/>
        <end position="112"/>
    </location>
</feature>
<comment type="caution">
    <text evidence="10">The sequence shown here is derived from an EMBL/GenBank/DDBJ whole genome shotgun (WGS) entry which is preliminary data.</text>
</comment>
<dbReference type="AlphaFoldDB" id="A0A819NSQ0"/>
<reference evidence="10" key="1">
    <citation type="submission" date="2021-02" db="EMBL/GenBank/DDBJ databases">
        <authorList>
            <person name="Nowell W R."/>
        </authorList>
    </citation>
    <scope>NUCLEOTIDE SEQUENCE</scope>
</reference>
<dbReference type="Gene3D" id="4.10.400.10">
    <property type="entry name" value="Low-density Lipoprotein Receptor"/>
    <property type="match status" value="2"/>
</dbReference>
<dbReference type="SUPFAM" id="SSF57424">
    <property type="entry name" value="LDL receptor-like module"/>
    <property type="match status" value="2"/>
</dbReference>
<evidence type="ECO:0000256" key="6">
    <source>
        <dbReference type="ARBA" id="ARBA00023157"/>
    </source>
</evidence>
<protein>
    <recommendedName>
        <fullName evidence="9">EGF-like domain-containing protein</fullName>
    </recommendedName>
</protein>
<dbReference type="PROSITE" id="PS00022">
    <property type="entry name" value="EGF_1"/>
    <property type="match status" value="2"/>
</dbReference>
<feature type="disulfide bond" evidence="8">
    <location>
        <begin position="58"/>
        <end position="70"/>
    </location>
</feature>
<dbReference type="SMART" id="SM00181">
    <property type="entry name" value="EGF"/>
    <property type="match status" value="2"/>
</dbReference>
<feature type="disulfide bond" evidence="8">
    <location>
        <begin position="107"/>
        <end position="125"/>
    </location>
</feature>
<feature type="disulfide bond" evidence="7">
    <location>
        <begin position="713"/>
        <end position="722"/>
    </location>
</feature>
<dbReference type="InterPro" id="IPR036055">
    <property type="entry name" value="LDL_receptor-like_sf"/>
</dbReference>
<evidence type="ECO:0000256" key="2">
    <source>
        <dbReference type="ARBA" id="ARBA00022692"/>
    </source>
</evidence>
<dbReference type="GO" id="GO:0005886">
    <property type="term" value="C:plasma membrane"/>
    <property type="evidence" value="ECO:0007669"/>
    <property type="project" value="TreeGrafter"/>
</dbReference>
<keyword evidence="2" id="KW-0812">Transmembrane</keyword>
<accession>A0A819NSQ0</accession>
<keyword evidence="7" id="KW-0245">EGF-like domain</keyword>
<sequence length="816" mass="95060">SRQHGDGYLCQCVQSGSFGKNCEYKLPVGITVDQTLEWQLEMKLENPNDVQEYGDIVCYKGVECNSGQLCLDWREICDGIQHCMFGYDENNCDILELNRCDDDEYRCMNGMCIPDEYFLDGEYDCLDWSDEMQFKNDINCYFEMANVQCDDRICLPNQWSCGDGQCIEDRLGFQKDFKGAATCYSLREHRAIIELRFCNESANRSLVENIHSASHPIETVEQCYQRSDSADVCNESRTCLSTSRIKDGFIDCLNKMDEQVHVDIEKSCWQVKSHRFRCSMNQSTCLSVMALGNQRNDCENQFDELWFGTSRKLSEVNCNERRTDECSLLRQYIKQSWSLVNKNEILSNAKIPFHWYCDTFSDLDSREDEDIIQCRQWWICANDQWKCRTGQCIEHRWFRDYDWDCADVSDEEGLFYRIIEILERNNRSSGSIDGPQSRFDEYMCNYRSSDALSTVDYRQEKQYYARHKIHPLHLFHFPKDANITYMDLDSITNIEFIDNSLYKKSSSSSSSSSSSISAYRCNRGLGILLSNNSIICFCPPQYYGTYCQYHSDRLLVRLHLDLSQSIYSVQNHPEILLNVLLLLFFENQVLMTNQFQVQPSLEINKINKKTFHFVYSHSSRFCQERMKRYFNRSNILYSHPYSIRIEIYEIHQDKQVSLIGLWKYPIEFDYLPVFLLAKVLRLTKPNPCLTNPCHKNQQCQQLINNQSKYLCLCKSNFTGEDCSIEDSRCKSGFCAAQALCKPDYQSLLRGNHSPYCICPYNRYGPRCDINIDDVCQSHLCLNGGTCLPGPTPDQVIYRTTKNATQPTMLSNSVTGN</sequence>
<gene>
    <name evidence="10" type="ORF">FNK824_LOCUS25865</name>
</gene>
<evidence type="ECO:0000256" key="1">
    <source>
        <dbReference type="ARBA" id="ARBA00004167"/>
    </source>
</evidence>
<dbReference type="Gene3D" id="2.10.25.10">
    <property type="entry name" value="Laminin"/>
    <property type="match status" value="2"/>
</dbReference>
<evidence type="ECO:0000256" key="7">
    <source>
        <dbReference type="PROSITE-ProRule" id="PRU00076"/>
    </source>
</evidence>
<dbReference type="CDD" id="cd00112">
    <property type="entry name" value="LDLa"/>
    <property type="match status" value="2"/>
</dbReference>
<evidence type="ECO:0000256" key="3">
    <source>
        <dbReference type="ARBA" id="ARBA00022737"/>
    </source>
</evidence>
<dbReference type="PANTHER" id="PTHR24270">
    <property type="entry name" value="LOW-DENSITY LIPOPROTEIN RECEPTOR-RELATED"/>
    <property type="match status" value="1"/>
</dbReference>
<dbReference type="PROSITE" id="PS50026">
    <property type="entry name" value="EGF_3"/>
    <property type="match status" value="2"/>
</dbReference>
<feature type="non-terminal residue" evidence="10">
    <location>
        <position position="1"/>
    </location>
</feature>
<name>A0A819NSQ0_9BILA</name>
<evidence type="ECO:0000256" key="4">
    <source>
        <dbReference type="ARBA" id="ARBA00022989"/>
    </source>
</evidence>
<evidence type="ECO:0000256" key="5">
    <source>
        <dbReference type="ARBA" id="ARBA00023136"/>
    </source>
</evidence>
<dbReference type="SUPFAM" id="SSF57196">
    <property type="entry name" value="EGF/Laminin"/>
    <property type="match status" value="1"/>
</dbReference>
<keyword evidence="3" id="KW-0677">Repeat</keyword>
<dbReference type="PROSITE" id="PS50068">
    <property type="entry name" value="LDLRA_2"/>
    <property type="match status" value="2"/>
</dbReference>
<feature type="domain" description="EGF-like" evidence="9">
    <location>
        <begin position="725"/>
        <end position="768"/>
    </location>
</feature>
<keyword evidence="4" id="KW-1133">Transmembrane helix</keyword>
<evidence type="ECO:0000313" key="11">
    <source>
        <dbReference type="Proteomes" id="UP000663874"/>
    </source>
</evidence>
<feature type="disulfide bond" evidence="7">
    <location>
        <begin position="758"/>
        <end position="767"/>
    </location>
</feature>
<keyword evidence="6 7" id="KW-1015">Disulfide bond</keyword>
<comment type="subcellular location">
    <subcellularLocation>
        <location evidence="1">Membrane</location>
        <topology evidence="1">Single-pass membrane protein</topology>
    </subcellularLocation>
</comment>
<dbReference type="PRINTS" id="PR00261">
    <property type="entry name" value="LDLRECEPTOR"/>
</dbReference>
<feature type="disulfide bond" evidence="8">
    <location>
        <begin position="77"/>
        <end position="92"/>
    </location>
</feature>
<dbReference type="Pfam" id="PF00057">
    <property type="entry name" value="Ldl_recept_a"/>
    <property type="match status" value="2"/>
</dbReference>
<dbReference type="GO" id="GO:0016192">
    <property type="term" value="P:vesicle-mediated transport"/>
    <property type="evidence" value="ECO:0007669"/>
    <property type="project" value="UniProtKB-ARBA"/>
</dbReference>
<dbReference type="SMART" id="SM00192">
    <property type="entry name" value="LDLa"/>
    <property type="match status" value="5"/>
</dbReference>
<dbReference type="InterPro" id="IPR050685">
    <property type="entry name" value="LDLR"/>
</dbReference>
<feature type="domain" description="EGF-like" evidence="9">
    <location>
        <begin position="684"/>
        <end position="723"/>
    </location>
</feature>
<dbReference type="InterPro" id="IPR000742">
    <property type="entry name" value="EGF"/>
</dbReference>
<dbReference type="Proteomes" id="UP000663874">
    <property type="component" value="Unassembled WGS sequence"/>
</dbReference>
<evidence type="ECO:0000256" key="8">
    <source>
        <dbReference type="PROSITE-ProRule" id="PRU00124"/>
    </source>
</evidence>
<evidence type="ECO:0000313" key="10">
    <source>
        <dbReference type="EMBL" id="CAF3999623.1"/>
    </source>
</evidence>